<protein>
    <submittedName>
        <fullName evidence="1">Uncharacterized protein</fullName>
    </submittedName>
</protein>
<evidence type="ECO:0000313" key="1">
    <source>
        <dbReference type="EMBL" id="KAE8753563.1"/>
    </source>
</evidence>
<accession>A0A6N6VZ24</accession>
<dbReference type="EMBL" id="VOSW01000195">
    <property type="protein sequence ID" value="KAE8753563.1"/>
    <property type="molecule type" value="Genomic_DNA"/>
</dbReference>
<reference evidence="1 2" key="1">
    <citation type="journal article" date="2020" name="Int. J. Syst. Evol. Microbiol.">
        <title>Paraburkholderia madseniana sp. nov., a phenolic acid-degrading bacterium isolated from acidic forest soil.</title>
        <authorList>
            <person name="Wilhelm R.C."/>
            <person name="Murphy S.J.L."/>
            <person name="Feriancek N.M."/>
            <person name="Karasz D.C."/>
            <person name="DeRito C.M."/>
            <person name="Newman J.D."/>
            <person name="Buckley D.H."/>
        </authorList>
    </citation>
    <scope>NUCLEOTIDE SEQUENCE [LARGE SCALE GENOMIC DNA]</scope>
    <source>
        <strain evidence="1 2">RP11</strain>
    </source>
</reference>
<sequence length="47" mass="5389">MSWLDRLIRANRMLLLVQKRKSPEFRQGFFCLLAVLLNRGAIALSAA</sequence>
<dbReference type="Proteomes" id="UP000463700">
    <property type="component" value="Unassembled WGS sequence"/>
</dbReference>
<evidence type="ECO:0000313" key="2">
    <source>
        <dbReference type="Proteomes" id="UP000463700"/>
    </source>
</evidence>
<proteinExistence type="predicted"/>
<gene>
    <name evidence="1" type="ORF">FSO04_44475</name>
</gene>
<comment type="caution">
    <text evidence="1">The sequence shown here is derived from an EMBL/GenBank/DDBJ whole genome shotgun (WGS) entry which is preliminary data.</text>
</comment>
<dbReference type="RefSeq" id="WP_154567689.1">
    <property type="nucleotide sequence ID" value="NZ_VOSW01000195.1"/>
</dbReference>
<dbReference type="AlphaFoldDB" id="A0A6N6VZ24"/>
<organism evidence="1 2">
    <name type="scientific">Paraburkholderia madseniana</name>
    <dbReference type="NCBI Taxonomy" id="2599607"/>
    <lineage>
        <taxon>Bacteria</taxon>
        <taxon>Pseudomonadati</taxon>
        <taxon>Pseudomonadota</taxon>
        <taxon>Betaproteobacteria</taxon>
        <taxon>Burkholderiales</taxon>
        <taxon>Burkholderiaceae</taxon>
        <taxon>Paraburkholderia</taxon>
    </lineage>
</organism>
<name>A0A6N6VZ24_9BURK</name>